<evidence type="ECO:0000256" key="1">
    <source>
        <dbReference type="SAM" id="MobiDB-lite"/>
    </source>
</evidence>
<keyword evidence="3" id="KW-1185">Reference proteome</keyword>
<accession>A0A835SZA9</accession>
<dbReference type="Proteomes" id="UP000650467">
    <property type="component" value="Unassembled WGS sequence"/>
</dbReference>
<feature type="region of interest" description="Disordered" evidence="1">
    <location>
        <begin position="690"/>
        <end position="750"/>
    </location>
</feature>
<feature type="compositionally biased region" description="Gly residues" evidence="1">
    <location>
        <begin position="399"/>
        <end position="413"/>
    </location>
</feature>
<dbReference type="OrthoDB" id="10684433at2759"/>
<sequence>MAFALAQEHVKAAAEAGTDSGAAVGGHVAAANSDNNTALATAPAGATASPFTATMAAAAGVAAATSGLWERHAGSNSSPNAPRHEPAIAATRGPAAGSGAAVALPPVPAAEEPRLQQQLLRAGYAERHAFVARLGSEESHQSQASVESGGHRGGAAATQRATEAFAQLQLTAAAGSHPGAACPATLLREVVQPGAWDGAAGAGGGTSPAGRVTDRRDAPPDHEAGGGAAAERGGVASVHQMVRPLDTTAASETPVPARQATGAAALPHNHAAARRYTQQAQHATAAALASGVLVAFPAGSGPAVARGGAHGGGSYAAVQLDLLSAGTAGTTVASCGSQQLGNTGGWAAASSCSAASTATLSCGGLHVALPDGVDTGSMLLLPHGSTGLSGQQQAAMGASGSGWGGAAGGGHGSGQWTHMQVPPHQLPSGSIGAVAGSATTAAAGLTAATASYYGMRAAAGAPAASVPPLPTSVAGADVASGAVGRSGGGGNAGASVIAEMEALDAVLAQYIDPGAADAPEIAAYLDVMEVDLFPRGLMEAAILGVLDGGNGNGGGGGAGVGAGAGGATAAASPAAPATAAGSGSMATAAPAAAAAAAVAATAPLGAPQHHRRLQLLQPQPYLQVGGAVGAAALPVASAGLAGYTAPGAQQAHAGGSADLTFTQAGPLPRPNVVARPVSQPSAPVLLQQLQTHQQPHWNQQQQPHQPAVSQQAQHQHQHQHQLLQQSSHNQQQQQAPPLRPPAPVAAAGSASPWDQLLATAGGIHVVDCCNASSHSQPGLAAGNAAAAPASAPEQGFVACATPAAHAGASSLVLNRSHSRTQFHDAYEQLAVARRTRAVTSVGTGGLSTLRAGSSGGVVGFVASPRLADRLQAFGLGSRPSSAVLQPRHQAAAGGGGGGTSAMALAPGEGGGVLDGVLGLCGSLRLPALTDAATTLGLGEEDLQDVFRGF</sequence>
<feature type="compositionally biased region" description="Low complexity" evidence="1">
    <location>
        <begin position="690"/>
        <end position="736"/>
    </location>
</feature>
<organism evidence="2 3">
    <name type="scientific">Chlamydomonas incerta</name>
    <dbReference type="NCBI Taxonomy" id="51695"/>
    <lineage>
        <taxon>Eukaryota</taxon>
        <taxon>Viridiplantae</taxon>
        <taxon>Chlorophyta</taxon>
        <taxon>core chlorophytes</taxon>
        <taxon>Chlorophyceae</taxon>
        <taxon>CS clade</taxon>
        <taxon>Chlamydomonadales</taxon>
        <taxon>Chlamydomonadaceae</taxon>
        <taxon>Chlamydomonas</taxon>
    </lineage>
</organism>
<proteinExistence type="predicted"/>
<reference evidence="2" key="1">
    <citation type="journal article" date="2020" name="bioRxiv">
        <title>Comparative genomics of Chlamydomonas.</title>
        <authorList>
            <person name="Craig R.J."/>
            <person name="Hasan A.R."/>
            <person name="Ness R.W."/>
            <person name="Keightley P.D."/>
        </authorList>
    </citation>
    <scope>NUCLEOTIDE SEQUENCE</scope>
    <source>
        <strain evidence="2">SAG 7.73</strain>
    </source>
</reference>
<feature type="compositionally biased region" description="Basic and acidic residues" evidence="1">
    <location>
        <begin position="212"/>
        <end position="224"/>
    </location>
</feature>
<name>A0A835SZA9_CHLIN</name>
<evidence type="ECO:0000313" key="2">
    <source>
        <dbReference type="EMBL" id="KAG2434222.1"/>
    </source>
</evidence>
<feature type="region of interest" description="Disordered" evidence="1">
    <location>
        <begin position="197"/>
        <end position="234"/>
    </location>
</feature>
<dbReference type="AlphaFoldDB" id="A0A835SZA9"/>
<comment type="caution">
    <text evidence="2">The sequence shown here is derived from an EMBL/GenBank/DDBJ whole genome shotgun (WGS) entry which is preliminary data.</text>
</comment>
<gene>
    <name evidence="2" type="ORF">HXX76_007948</name>
</gene>
<dbReference type="EMBL" id="JAEHOC010000017">
    <property type="protein sequence ID" value="KAG2434222.1"/>
    <property type="molecule type" value="Genomic_DNA"/>
</dbReference>
<feature type="region of interest" description="Disordered" evidence="1">
    <location>
        <begin position="134"/>
        <end position="159"/>
    </location>
</feature>
<protein>
    <submittedName>
        <fullName evidence="2">Uncharacterized protein</fullName>
    </submittedName>
</protein>
<evidence type="ECO:0000313" key="3">
    <source>
        <dbReference type="Proteomes" id="UP000650467"/>
    </source>
</evidence>
<feature type="region of interest" description="Disordered" evidence="1">
    <location>
        <begin position="390"/>
        <end position="413"/>
    </location>
</feature>